<name>A0A8H3TQE2_9TREE</name>
<feature type="compositionally biased region" description="Polar residues" evidence="1">
    <location>
        <begin position="1"/>
        <end position="18"/>
    </location>
</feature>
<gene>
    <name evidence="2" type="ORF">NliqN6_1699</name>
</gene>
<feature type="compositionally biased region" description="Low complexity" evidence="1">
    <location>
        <begin position="31"/>
        <end position="40"/>
    </location>
</feature>
<sequence>MSQRQPDLEDSTPSSSGQYDPGRKQQLNEGLPSLSALFPPLDLPPADPEDYQPPYTDQTCFSWCGQTNHRRSDGYLPICRMICLNVDKKVDSGDDESRRDLLLGNTSSKGKAKAFEDEQAITARARRRVRRWIAERQLVLYRGDVDGLHQLQTEERQNSSSQYYNSRATSYTGDKDIETATSREQRQRRPEKRRLENQEWSIETRKIGEDGRAVIVPFRDILLTPYHATVARFHRLLQPSYRLVSAYIKSFSDGSQEKFFKMAWKAALNGDGIDVGYRLAGKVKEGWSKRWAEAERRLEEREKERDRMREEAERRRKGE</sequence>
<dbReference type="OrthoDB" id="2590846at2759"/>
<feature type="compositionally biased region" description="Polar residues" evidence="1">
    <location>
        <begin position="158"/>
        <end position="172"/>
    </location>
</feature>
<dbReference type="EMBL" id="BLZA01000011">
    <property type="protein sequence ID" value="GHJ85297.1"/>
    <property type="molecule type" value="Genomic_DNA"/>
</dbReference>
<dbReference type="AlphaFoldDB" id="A0A8H3TQE2"/>
<proteinExistence type="predicted"/>
<keyword evidence="3" id="KW-1185">Reference proteome</keyword>
<evidence type="ECO:0000313" key="2">
    <source>
        <dbReference type="EMBL" id="GHJ85297.1"/>
    </source>
</evidence>
<comment type="caution">
    <text evidence="2">The sequence shown here is derived from an EMBL/GenBank/DDBJ whole genome shotgun (WGS) entry which is preliminary data.</text>
</comment>
<feature type="region of interest" description="Disordered" evidence="1">
    <location>
        <begin position="294"/>
        <end position="319"/>
    </location>
</feature>
<evidence type="ECO:0000313" key="3">
    <source>
        <dbReference type="Proteomes" id="UP000620104"/>
    </source>
</evidence>
<reference evidence="2" key="1">
    <citation type="submission" date="2020-07" db="EMBL/GenBank/DDBJ databases">
        <title>Draft Genome Sequence of a Deep-Sea Yeast, Naganishia (Cryptococcus) liquefaciens strain N6.</title>
        <authorList>
            <person name="Han Y.W."/>
            <person name="Kajitani R."/>
            <person name="Morimoto H."/>
            <person name="Parhat M."/>
            <person name="Tsubouchi H."/>
            <person name="Bakenova O."/>
            <person name="Ogata M."/>
            <person name="Argunhan B."/>
            <person name="Aoki R."/>
            <person name="Kajiwara S."/>
            <person name="Itoh T."/>
            <person name="Iwasaki H."/>
        </authorList>
    </citation>
    <scope>NUCLEOTIDE SEQUENCE</scope>
    <source>
        <strain evidence="2">N6</strain>
    </source>
</reference>
<evidence type="ECO:0000256" key="1">
    <source>
        <dbReference type="SAM" id="MobiDB-lite"/>
    </source>
</evidence>
<accession>A0A8H3TQE2</accession>
<organism evidence="2 3">
    <name type="scientific">Naganishia liquefaciens</name>
    <dbReference type="NCBI Taxonomy" id="104408"/>
    <lineage>
        <taxon>Eukaryota</taxon>
        <taxon>Fungi</taxon>
        <taxon>Dikarya</taxon>
        <taxon>Basidiomycota</taxon>
        <taxon>Agaricomycotina</taxon>
        <taxon>Tremellomycetes</taxon>
        <taxon>Filobasidiales</taxon>
        <taxon>Filobasidiaceae</taxon>
        <taxon>Naganishia</taxon>
    </lineage>
</organism>
<dbReference type="Proteomes" id="UP000620104">
    <property type="component" value="Unassembled WGS sequence"/>
</dbReference>
<protein>
    <submittedName>
        <fullName evidence="2">Uncharacterized protein</fullName>
    </submittedName>
</protein>
<feature type="region of interest" description="Disordered" evidence="1">
    <location>
        <begin position="151"/>
        <end position="195"/>
    </location>
</feature>
<feature type="compositionally biased region" description="Basic and acidic residues" evidence="1">
    <location>
        <begin position="173"/>
        <end position="195"/>
    </location>
</feature>
<feature type="region of interest" description="Disordered" evidence="1">
    <location>
        <begin position="1"/>
        <end position="52"/>
    </location>
</feature>